<dbReference type="Proteomes" id="UP000729402">
    <property type="component" value="Unassembled WGS sequence"/>
</dbReference>
<reference evidence="1" key="1">
    <citation type="journal article" date="2021" name="bioRxiv">
        <title>Whole Genome Assembly and Annotation of Northern Wild Rice, Zizania palustris L., Supports a Whole Genome Duplication in the Zizania Genus.</title>
        <authorList>
            <person name="Haas M."/>
            <person name="Kono T."/>
            <person name="Macchietto M."/>
            <person name="Millas R."/>
            <person name="McGilp L."/>
            <person name="Shao M."/>
            <person name="Duquette J."/>
            <person name="Hirsch C.N."/>
            <person name="Kimball J."/>
        </authorList>
    </citation>
    <scope>NUCLEOTIDE SEQUENCE</scope>
    <source>
        <tissue evidence="1">Fresh leaf tissue</tissue>
    </source>
</reference>
<dbReference type="AlphaFoldDB" id="A0A8J5SAS0"/>
<evidence type="ECO:0008006" key="3">
    <source>
        <dbReference type="Google" id="ProtNLM"/>
    </source>
</evidence>
<dbReference type="GO" id="GO:0003723">
    <property type="term" value="F:RNA binding"/>
    <property type="evidence" value="ECO:0007669"/>
    <property type="project" value="InterPro"/>
</dbReference>
<dbReference type="GO" id="GO:0009451">
    <property type="term" value="P:RNA modification"/>
    <property type="evidence" value="ECO:0007669"/>
    <property type="project" value="InterPro"/>
</dbReference>
<dbReference type="PANTHER" id="PTHR47926">
    <property type="entry name" value="PENTATRICOPEPTIDE REPEAT-CONTAINING PROTEIN"/>
    <property type="match status" value="1"/>
</dbReference>
<gene>
    <name evidence="1" type="ORF">GUJ93_ZPchr0001g30136</name>
</gene>
<proteinExistence type="predicted"/>
<comment type="caution">
    <text evidence="1">The sequence shown here is derived from an EMBL/GenBank/DDBJ whole genome shotgun (WGS) entry which is preliminary data.</text>
</comment>
<dbReference type="OrthoDB" id="1936721at2759"/>
<protein>
    <recommendedName>
        <fullName evidence="3">Pentatricopeptide repeat-containing protein</fullName>
    </recommendedName>
</protein>
<reference evidence="1" key="2">
    <citation type="submission" date="2021-02" db="EMBL/GenBank/DDBJ databases">
        <authorList>
            <person name="Kimball J.A."/>
            <person name="Haas M.W."/>
            <person name="Macchietto M."/>
            <person name="Kono T."/>
            <person name="Duquette J."/>
            <person name="Shao M."/>
        </authorList>
    </citation>
    <scope>NUCLEOTIDE SEQUENCE</scope>
    <source>
        <tissue evidence="1">Fresh leaf tissue</tissue>
    </source>
</reference>
<sequence length="106" mass="11816">MFEDTIDAFREMWLIGGVLPNRIALISVLSAIEALIHLKVGKKVHGFAVRMPLSEKVSLSNALIDMYAKCGALWYARQIFDDGKWCKDVISWCSMIQGYGLHGKGA</sequence>
<organism evidence="1 2">
    <name type="scientific">Zizania palustris</name>
    <name type="common">Northern wild rice</name>
    <dbReference type="NCBI Taxonomy" id="103762"/>
    <lineage>
        <taxon>Eukaryota</taxon>
        <taxon>Viridiplantae</taxon>
        <taxon>Streptophyta</taxon>
        <taxon>Embryophyta</taxon>
        <taxon>Tracheophyta</taxon>
        <taxon>Spermatophyta</taxon>
        <taxon>Magnoliopsida</taxon>
        <taxon>Liliopsida</taxon>
        <taxon>Poales</taxon>
        <taxon>Poaceae</taxon>
        <taxon>BOP clade</taxon>
        <taxon>Oryzoideae</taxon>
        <taxon>Oryzeae</taxon>
        <taxon>Zizaniinae</taxon>
        <taxon>Zizania</taxon>
    </lineage>
</organism>
<evidence type="ECO:0000313" key="1">
    <source>
        <dbReference type="EMBL" id="KAG8052239.1"/>
    </source>
</evidence>
<evidence type="ECO:0000313" key="2">
    <source>
        <dbReference type="Proteomes" id="UP000729402"/>
    </source>
</evidence>
<dbReference type="InterPro" id="IPR046960">
    <property type="entry name" value="PPR_At4g14850-like_plant"/>
</dbReference>
<name>A0A8J5SAS0_ZIZPA</name>
<dbReference type="EMBL" id="JAAALK010000288">
    <property type="protein sequence ID" value="KAG8052239.1"/>
    <property type="molecule type" value="Genomic_DNA"/>
</dbReference>
<dbReference type="PANTHER" id="PTHR47926:SF540">
    <property type="entry name" value="PENTATRICOPEPTIDE REPEAT-CONTAINING PROTEIN"/>
    <property type="match status" value="1"/>
</dbReference>
<accession>A0A8J5SAS0</accession>
<keyword evidence="2" id="KW-1185">Reference proteome</keyword>